<comment type="caution">
    <text evidence="1">The sequence shown here is derived from an EMBL/GenBank/DDBJ whole genome shotgun (WGS) entry which is preliminary data.</text>
</comment>
<keyword evidence="2" id="KW-1185">Reference proteome</keyword>
<gene>
    <name evidence="1" type="ORF">CEXT_686891</name>
</gene>
<evidence type="ECO:0000313" key="1">
    <source>
        <dbReference type="EMBL" id="GIY41015.1"/>
    </source>
</evidence>
<reference evidence="1 2" key="1">
    <citation type="submission" date="2021-06" db="EMBL/GenBank/DDBJ databases">
        <title>Caerostris extrusa draft genome.</title>
        <authorList>
            <person name="Kono N."/>
            <person name="Arakawa K."/>
        </authorList>
    </citation>
    <scope>NUCLEOTIDE SEQUENCE [LARGE SCALE GENOMIC DNA]</scope>
</reference>
<proteinExistence type="predicted"/>
<name>A0AAV4T8C8_CAEEX</name>
<accession>A0AAV4T8C8</accession>
<dbReference type="AlphaFoldDB" id="A0AAV4T8C8"/>
<dbReference type="Proteomes" id="UP001054945">
    <property type="component" value="Unassembled WGS sequence"/>
</dbReference>
<protein>
    <submittedName>
        <fullName evidence="1">Uncharacterized protein</fullName>
    </submittedName>
</protein>
<evidence type="ECO:0000313" key="2">
    <source>
        <dbReference type="Proteomes" id="UP001054945"/>
    </source>
</evidence>
<organism evidence="1 2">
    <name type="scientific">Caerostris extrusa</name>
    <name type="common">Bark spider</name>
    <name type="synonym">Caerostris bankana</name>
    <dbReference type="NCBI Taxonomy" id="172846"/>
    <lineage>
        <taxon>Eukaryota</taxon>
        <taxon>Metazoa</taxon>
        <taxon>Ecdysozoa</taxon>
        <taxon>Arthropoda</taxon>
        <taxon>Chelicerata</taxon>
        <taxon>Arachnida</taxon>
        <taxon>Araneae</taxon>
        <taxon>Araneomorphae</taxon>
        <taxon>Entelegynae</taxon>
        <taxon>Araneoidea</taxon>
        <taxon>Araneidae</taxon>
        <taxon>Caerostris</taxon>
    </lineage>
</organism>
<sequence length="85" mass="10116">MTSERKIFPKGLLSSNPFSSVIKFMQKFEENPSQNCWKSMKHNTWPNVIECKFCCIKKGKLQKEKQYERPSRLEELQFLKGEKTL</sequence>
<dbReference type="EMBL" id="BPLR01010686">
    <property type="protein sequence ID" value="GIY41015.1"/>
    <property type="molecule type" value="Genomic_DNA"/>
</dbReference>